<accession>A0A2U8FPQ0</accession>
<proteinExistence type="predicted"/>
<evidence type="ECO:0000256" key="1">
    <source>
        <dbReference type="SAM" id="Phobius"/>
    </source>
</evidence>
<protein>
    <recommendedName>
        <fullName evidence="4">DUF2189 domain-containing protein</fullName>
    </recommendedName>
</protein>
<dbReference type="RefSeq" id="WP_109035592.1">
    <property type="nucleotide sequence ID" value="NZ_CP029210.1"/>
</dbReference>
<feature type="transmembrane region" description="Helical" evidence="1">
    <location>
        <begin position="208"/>
        <end position="241"/>
    </location>
</feature>
<evidence type="ECO:0000313" key="2">
    <source>
        <dbReference type="EMBL" id="AWI52989.1"/>
    </source>
</evidence>
<sequence length="257" mass="27869">MSELIPAEHRPLPVRKVHSLRTFRWLAHGWADFMDAPLVGLAHGAVMGLFGGLLLAFAWDRFWVLAGAFSGFLLVAPILSTGLYAVSRALVRGEPANFGTVTRVWGSLDRRLVQFGLLLTFLGTAWVITSAALITLGVKPPVSTPSDFLHRVVLAADPGVFELWLLLGGLMAAPLFASSVVAIPLLLDRRVTMQCALRTSWRAVAANPICLSLWAAIIMTLTVLGLGTLMFGLIVVIPVLGHATWHAYRDLVVRETS</sequence>
<evidence type="ECO:0000313" key="3">
    <source>
        <dbReference type="Proteomes" id="UP000244892"/>
    </source>
</evidence>
<dbReference type="KEGG" id="aon:DEH84_05760"/>
<feature type="transmembrane region" description="Helical" evidence="1">
    <location>
        <begin position="65"/>
        <end position="91"/>
    </location>
</feature>
<keyword evidence="1" id="KW-0812">Transmembrane</keyword>
<dbReference type="AlphaFoldDB" id="A0A2U8FPQ0"/>
<feature type="transmembrane region" description="Helical" evidence="1">
    <location>
        <begin position="163"/>
        <end position="187"/>
    </location>
</feature>
<evidence type="ECO:0008006" key="4">
    <source>
        <dbReference type="Google" id="ProtNLM"/>
    </source>
</evidence>
<dbReference type="Pfam" id="PF09955">
    <property type="entry name" value="DUF2189"/>
    <property type="match status" value="1"/>
</dbReference>
<keyword evidence="1" id="KW-1133">Transmembrane helix</keyword>
<gene>
    <name evidence="2" type="ORF">DEH84_05760</name>
</gene>
<dbReference type="EMBL" id="CP029210">
    <property type="protein sequence ID" value="AWI52989.1"/>
    <property type="molecule type" value="Genomic_DNA"/>
</dbReference>
<feature type="transmembrane region" description="Helical" evidence="1">
    <location>
        <begin position="38"/>
        <end position="59"/>
    </location>
</feature>
<feature type="transmembrane region" description="Helical" evidence="1">
    <location>
        <begin position="112"/>
        <end position="138"/>
    </location>
</feature>
<dbReference type="Proteomes" id="UP000244892">
    <property type="component" value="Chromosome"/>
</dbReference>
<reference evidence="2 3" key="1">
    <citation type="submission" date="2018-05" db="EMBL/GenBank/DDBJ databases">
        <title>complete genome sequence of Aquabacterium olei NBRC 110486.</title>
        <authorList>
            <person name="Tang B."/>
            <person name="Chang J."/>
            <person name="Zhang L."/>
            <person name="Yang H."/>
        </authorList>
    </citation>
    <scope>NUCLEOTIDE SEQUENCE [LARGE SCALE GENOMIC DNA]</scope>
    <source>
        <strain evidence="2 3">NBRC 110486</strain>
    </source>
</reference>
<dbReference type="InterPro" id="IPR018692">
    <property type="entry name" value="DUF2189"/>
</dbReference>
<keyword evidence="1" id="KW-0472">Membrane</keyword>
<keyword evidence="3" id="KW-1185">Reference proteome</keyword>
<organism evidence="2 3">
    <name type="scientific">Aquabacterium olei</name>
    <dbReference type="NCBI Taxonomy" id="1296669"/>
    <lineage>
        <taxon>Bacteria</taxon>
        <taxon>Pseudomonadati</taxon>
        <taxon>Pseudomonadota</taxon>
        <taxon>Betaproteobacteria</taxon>
        <taxon>Burkholderiales</taxon>
        <taxon>Aquabacterium</taxon>
    </lineage>
</organism>
<dbReference type="OrthoDB" id="5621705at2"/>
<name>A0A2U8FPQ0_9BURK</name>